<protein>
    <submittedName>
        <fullName evidence="1">Uncharacterized protein</fullName>
    </submittedName>
</protein>
<reference evidence="2" key="1">
    <citation type="submission" date="2017-09" db="EMBL/GenBank/DDBJ databases">
        <title>Depth-based differentiation of microbial function through sediment-hosted aquifers and enrichment of novel symbionts in the deep terrestrial subsurface.</title>
        <authorList>
            <person name="Probst A.J."/>
            <person name="Ladd B."/>
            <person name="Jarett J.K."/>
            <person name="Geller-Mcgrath D.E."/>
            <person name="Sieber C.M.K."/>
            <person name="Emerson J.B."/>
            <person name="Anantharaman K."/>
            <person name="Thomas B.C."/>
            <person name="Malmstrom R."/>
            <person name="Stieglmeier M."/>
            <person name="Klingl A."/>
            <person name="Woyke T."/>
            <person name="Ryan C.M."/>
            <person name="Banfield J.F."/>
        </authorList>
    </citation>
    <scope>NUCLEOTIDE SEQUENCE [LARGE SCALE GENOMIC DNA]</scope>
</reference>
<dbReference type="AlphaFoldDB" id="A0A2M6WTE8"/>
<comment type="caution">
    <text evidence="1">The sequence shown here is derived from an EMBL/GenBank/DDBJ whole genome shotgun (WGS) entry which is preliminary data.</text>
</comment>
<evidence type="ECO:0000313" key="1">
    <source>
        <dbReference type="EMBL" id="PIT96058.1"/>
    </source>
</evidence>
<proteinExistence type="predicted"/>
<dbReference type="Proteomes" id="UP000228533">
    <property type="component" value="Unassembled WGS sequence"/>
</dbReference>
<accession>A0A2M6WTE8</accession>
<name>A0A2M6WTE8_9BACT</name>
<organism evidence="1 2">
    <name type="scientific">Candidatus Falkowbacteria bacterium CG10_big_fil_rev_8_21_14_0_10_37_14</name>
    <dbReference type="NCBI Taxonomy" id="1974561"/>
    <lineage>
        <taxon>Bacteria</taxon>
        <taxon>Candidatus Falkowiibacteriota</taxon>
    </lineage>
</organism>
<sequence length="85" mass="9861">MESHLRSSSKKISTMEELSLAQKTTRLLAFLQGSLQNLVSENYFEQVTYALRFSEMSRGILEERLAEYNLCLNMTPKQINDYFSS</sequence>
<gene>
    <name evidence="1" type="ORF">COT94_02230</name>
</gene>
<evidence type="ECO:0000313" key="2">
    <source>
        <dbReference type="Proteomes" id="UP000228533"/>
    </source>
</evidence>
<dbReference type="EMBL" id="PFAM01000013">
    <property type="protein sequence ID" value="PIT96058.1"/>
    <property type="molecule type" value="Genomic_DNA"/>
</dbReference>